<proteinExistence type="predicted"/>
<name>A0A4S3J121_9EURO</name>
<protein>
    <recommendedName>
        <fullName evidence="6">Major facilitator superfamily (MFS) profile domain-containing protein</fullName>
    </recommendedName>
</protein>
<dbReference type="SUPFAM" id="SSF103473">
    <property type="entry name" value="MFS general substrate transporter"/>
    <property type="match status" value="1"/>
</dbReference>
<dbReference type="InterPro" id="IPR036259">
    <property type="entry name" value="MFS_trans_sf"/>
</dbReference>
<comment type="caution">
    <text evidence="7">The sequence shown here is derived from an EMBL/GenBank/DDBJ whole genome shotgun (WGS) entry which is preliminary data.</text>
</comment>
<keyword evidence="4 5" id="KW-0472">Membrane</keyword>
<feature type="transmembrane region" description="Helical" evidence="5">
    <location>
        <begin position="133"/>
        <end position="154"/>
    </location>
</feature>
<dbReference type="STRING" id="1220188.A0A4S3J121"/>
<dbReference type="Gene3D" id="1.20.1720.10">
    <property type="entry name" value="Multidrug resistance protein D"/>
    <property type="match status" value="1"/>
</dbReference>
<dbReference type="GO" id="GO:0022857">
    <property type="term" value="F:transmembrane transporter activity"/>
    <property type="evidence" value="ECO:0007669"/>
    <property type="project" value="InterPro"/>
</dbReference>
<sequence length="224" mass="24453">MLTLLISRYPSTFLVDSTTIADVENQQASHPPNTQESEKPGSCDVKSGHFSFAEVNNPPISNAQFFPETDLSQGIVGRDGLDDPANLQNFSSARQWGLLALISLIDSRISPRVEHVRSRGGLRGEDLHGNDSTLLSFSVCIFPFGPLILAPMSALYGRRIVLSFANWFFVVWQIRCALAPNIATLIVFRVLARIGGSGCLTLGQVSLWISSQLPSVARRPLFGP</sequence>
<evidence type="ECO:0000256" key="4">
    <source>
        <dbReference type="ARBA" id="ARBA00023136"/>
    </source>
</evidence>
<dbReference type="PROSITE" id="PS50850">
    <property type="entry name" value="MFS"/>
    <property type="match status" value="1"/>
</dbReference>
<dbReference type="VEuPathDB" id="FungiDB:EYZ11_012115"/>
<evidence type="ECO:0000256" key="1">
    <source>
        <dbReference type="ARBA" id="ARBA00004141"/>
    </source>
</evidence>
<evidence type="ECO:0000256" key="3">
    <source>
        <dbReference type="ARBA" id="ARBA00022989"/>
    </source>
</evidence>
<dbReference type="InterPro" id="IPR020846">
    <property type="entry name" value="MFS_dom"/>
</dbReference>
<evidence type="ECO:0000313" key="7">
    <source>
        <dbReference type="EMBL" id="THC88433.1"/>
    </source>
</evidence>
<evidence type="ECO:0000313" key="8">
    <source>
        <dbReference type="Proteomes" id="UP000308092"/>
    </source>
</evidence>
<comment type="subcellular location">
    <subcellularLocation>
        <location evidence="1">Membrane</location>
        <topology evidence="1">Multi-pass membrane protein</topology>
    </subcellularLocation>
</comment>
<gene>
    <name evidence="7" type="ORF">EYZ11_012115</name>
</gene>
<reference evidence="7 8" key="1">
    <citation type="submission" date="2019-03" db="EMBL/GenBank/DDBJ databases">
        <title>The genome sequence of a newly discovered highly antifungal drug resistant Aspergillus species, Aspergillus tanneri NIH 1004.</title>
        <authorList>
            <person name="Mounaud S."/>
            <person name="Singh I."/>
            <person name="Joardar V."/>
            <person name="Pakala S."/>
            <person name="Pakala S."/>
            <person name="Venepally P."/>
            <person name="Hoover J."/>
            <person name="Nierman W."/>
            <person name="Chung J."/>
            <person name="Losada L."/>
        </authorList>
    </citation>
    <scope>NUCLEOTIDE SEQUENCE [LARGE SCALE GENOMIC DNA]</scope>
    <source>
        <strain evidence="7 8">NIH1004</strain>
    </source>
</reference>
<dbReference type="EMBL" id="SOSA01000847">
    <property type="protein sequence ID" value="THC88433.1"/>
    <property type="molecule type" value="Genomic_DNA"/>
</dbReference>
<evidence type="ECO:0000256" key="5">
    <source>
        <dbReference type="SAM" id="Phobius"/>
    </source>
</evidence>
<keyword evidence="2 5" id="KW-0812">Transmembrane</keyword>
<keyword evidence="3 5" id="KW-1133">Transmembrane helix</keyword>
<dbReference type="GO" id="GO:0016020">
    <property type="term" value="C:membrane"/>
    <property type="evidence" value="ECO:0007669"/>
    <property type="project" value="UniProtKB-SubCell"/>
</dbReference>
<evidence type="ECO:0000256" key="2">
    <source>
        <dbReference type="ARBA" id="ARBA00022692"/>
    </source>
</evidence>
<dbReference type="Proteomes" id="UP000308092">
    <property type="component" value="Unassembled WGS sequence"/>
</dbReference>
<evidence type="ECO:0000259" key="6">
    <source>
        <dbReference type="PROSITE" id="PS50850"/>
    </source>
</evidence>
<dbReference type="PANTHER" id="PTHR23502">
    <property type="entry name" value="MAJOR FACILITATOR SUPERFAMILY"/>
    <property type="match status" value="1"/>
</dbReference>
<feature type="domain" description="Major facilitator superfamily (MFS) profile" evidence="6">
    <location>
        <begin position="81"/>
        <end position="224"/>
    </location>
</feature>
<dbReference type="AlphaFoldDB" id="A0A4S3J121"/>
<dbReference type="PANTHER" id="PTHR23502:SF33">
    <property type="entry name" value="MAJOR FACILITATOR SUPERFAMILY (MFS) PROFILE DOMAIN-CONTAINING PROTEIN-RELATED"/>
    <property type="match status" value="1"/>
</dbReference>
<keyword evidence="8" id="KW-1185">Reference proteome</keyword>
<accession>A0A4S3J121</accession>
<organism evidence="7 8">
    <name type="scientific">Aspergillus tanneri</name>
    <dbReference type="NCBI Taxonomy" id="1220188"/>
    <lineage>
        <taxon>Eukaryota</taxon>
        <taxon>Fungi</taxon>
        <taxon>Dikarya</taxon>
        <taxon>Ascomycota</taxon>
        <taxon>Pezizomycotina</taxon>
        <taxon>Eurotiomycetes</taxon>
        <taxon>Eurotiomycetidae</taxon>
        <taxon>Eurotiales</taxon>
        <taxon>Aspergillaceae</taxon>
        <taxon>Aspergillus</taxon>
        <taxon>Aspergillus subgen. Circumdati</taxon>
    </lineage>
</organism>